<keyword evidence="4" id="KW-1185">Reference proteome</keyword>
<dbReference type="Pfam" id="PF03140">
    <property type="entry name" value="DUF247"/>
    <property type="match status" value="2"/>
</dbReference>
<proteinExistence type="predicted"/>
<feature type="compositionally biased region" description="Pro residues" evidence="1">
    <location>
        <begin position="429"/>
        <end position="438"/>
    </location>
</feature>
<evidence type="ECO:0000256" key="2">
    <source>
        <dbReference type="SAM" id="Phobius"/>
    </source>
</evidence>
<dbReference type="PANTHER" id="PTHR31170">
    <property type="entry name" value="BNAC04G53230D PROTEIN"/>
    <property type="match status" value="1"/>
</dbReference>
<dbReference type="Proteomes" id="UP000593564">
    <property type="component" value="Unassembled WGS sequence"/>
</dbReference>
<organism evidence="3 4">
    <name type="scientific">Camellia sinensis</name>
    <name type="common">Tea plant</name>
    <name type="synonym">Thea sinensis</name>
    <dbReference type="NCBI Taxonomy" id="4442"/>
    <lineage>
        <taxon>Eukaryota</taxon>
        <taxon>Viridiplantae</taxon>
        <taxon>Streptophyta</taxon>
        <taxon>Embryophyta</taxon>
        <taxon>Tracheophyta</taxon>
        <taxon>Spermatophyta</taxon>
        <taxon>Magnoliopsida</taxon>
        <taxon>eudicotyledons</taxon>
        <taxon>Gunneridae</taxon>
        <taxon>Pentapetalae</taxon>
        <taxon>asterids</taxon>
        <taxon>Ericales</taxon>
        <taxon>Theaceae</taxon>
        <taxon>Camellia</taxon>
    </lineage>
</organism>
<evidence type="ECO:0000313" key="4">
    <source>
        <dbReference type="Proteomes" id="UP000593564"/>
    </source>
</evidence>
<dbReference type="InterPro" id="IPR004158">
    <property type="entry name" value="DUF247_pln"/>
</dbReference>
<feature type="compositionally biased region" description="Pro residues" evidence="1">
    <location>
        <begin position="512"/>
        <end position="566"/>
    </location>
</feature>
<evidence type="ECO:0000256" key="1">
    <source>
        <dbReference type="SAM" id="MobiDB-lite"/>
    </source>
</evidence>
<evidence type="ECO:0000313" key="3">
    <source>
        <dbReference type="EMBL" id="KAF5933888.1"/>
    </source>
</evidence>
<sequence>MDEEEEINLNRADFSTVQHKIMMLNYANRSSSSRVQLLQQMITKQTYDNRASFSRLQHMKQIEKGGHSIFKVPQSLKKLELDAFVPHIVSIGPYHWHKDHLMEMETYKWILLQHVLNRAGMPLRTLKEKMSKFERATRKHYDQLFENINDFVQMMLLDACFILELFCVDAHGWKKYRHTSDPSGRLNMKGFMPFIRRDLLMLENQLPLFVLQEMFTLLDWKKRTPNESVHSLAIKFFDQLIPGISINLPEHLKNRPPPPPLAAAENRRLPSAEENRRPPPPAAAEENRPPPPPAAIAENRPPPHPENRLSPPPHPENRAPPLSAEEENRPPLPPAAEEENRLPPTPAAGAAEDRPPPPTEENRPPATAAAEEEENRLLPPPTTTAENRPPPQPENRPPLLAEENRPPPPAAEEENRPPPPAAAEEENRPPPPPPPPPAAAAKNRPPTPPLPHLENRPPPPPHLENRPPPQAEENRPPQEAAAEENRPLLPPVAEEENRPPPLLALAAENRPPRPPPPHPENRPPPPPPSPPYPENRPPPPPPLHPENRPSPSPRRPPPPPPPPPPCLHVLDIVHQSLKPSLLAKPNKHWICTHGNCLISSPISLPCFSMTICVQDSELERASSSSSSDPPDIVMHSVTSLRSTGIGFKEIKNWKKFTDIQFDHKNRLLLIPRLHINGSTKSILLNLMVFEQGYPFCSRYITSYTSFMDGLVDSPKDAQHLVEKRIISHELGNEDNVAALFNNIRREIYFKLVPDDYYLYDVSQKLNEHYKQKWRSWFATLKHEHFKDPWKTTALFAATLLILLAIIQAAYTVFSHSFNHS</sequence>
<feature type="compositionally biased region" description="Pro residues" evidence="1">
    <location>
        <begin position="289"/>
        <end position="300"/>
    </location>
</feature>
<feature type="transmembrane region" description="Helical" evidence="2">
    <location>
        <begin position="793"/>
        <end position="813"/>
    </location>
</feature>
<gene>
    <name evidence="3" type="ORF">HYC85_030059</name>
</gene>
<keyword evidence="2" id="KW-0472">Membrane</keyword>
<name>A0A7J7G2I0_CAMSI</name>
<dbReference type="PANTHER" id="PTHR31170:SF25">
    <property type="entry name" value="BNAA09G04570D PROTEIN"/>
    <property type="match status" value="1"/>
</dbReference>
<feature type="compositionally biased region" description="Basic and acidic residues" evidence="1">
    <location>
        <begin position="265"/>
        <end position="277"/>
    </location>
</feature>
<keyword evidence="2" id="KW-1133">Transmembrane helix</keyword>
<feature type="compositionally biased region" description="Pro residues" evidence="1">
    <location>
        <begin position="378"/>
        <end position="396"/>
    </location>
</feature>
<keyword evidence="2" id="KW-0812">Transmembrane</keyword>
<feature type="compositionally biased region" description="Pro residues" evidence="1">
    <location>
        <begin position="445"/>
        <end position="470"/>
    </location>
</feature>
<feature type="region of interest" description="Disordered" evidence="1">
    <location>
        <begin position="251"/>
        <end position="567"/>
    </location>
</feature>
<dbReference type="AlphaFoldDB" id="A0A7J7G2I0"/>
<dbReference type="EMBL" id="JACBKZ010000014">
    <property type="protein sequence ID" value="KAF5933888.1"/>
    <property type="molecule type" value="Genomic_DNA"/>
</dbReference>
<reference evidence="4" key="1">
    <citation type="journal article" date="2020" name="Nat. Commun.">
        <title>Genome assembly of wild tea tree DASZ reveals pedigree and selection history of tea varieties.</title>
        <authorList>
            <person name="Zhang W."/>
            <person name="Zhang Y."/>
            <person name="Qiu H."/>
            <person name="Guo Y."/>
            <person name="Wan H."/>
            <person name="Zhang X."/>
            <person name="Scossa F."/>
            <person name="Alseekh S."/>
            <person name="Zhang Q."/>
            <person name="Wang P."/>
            <person name="Xu L."/>
            <person name="Schmidt M.H."/>
            <person name="Jia X."/>
            <person name="Li D."/>
            <person name="Zhu A."/>
            <person name="Guo F."/>
            <person name="Chen W."/>
            <person name="Ni D."/>
            <person name="Usadel B."/>
            <person name="Fernie A.R."/>
            <person name="Wen W."/>
        </authorList>
    </citation>
    <scope>NUCLEOTIDE SEQUENCE [LARGE SCALE GENOMIC DNA]</scope>
    <source>
        <strain evidence="4">cv. G240</strain>
    </source>
</reference>
<protein>
    <submittedName>
        <fullName evidence="3">Uncharacterized protein</fullName>
    </submittedName>
</protein>
<reference evidence="3 4" key="2">
    <citation type="submission" date="2020-07" db="EMBL/GenBank/DDBJ databases">
        <title>Genome assembly of wild tea tree DASZ reveals pedigree and selection history of tea varieties.</title>
        <authorList>
            <person name="Zhang W."/>
        </authorList>
    </citation>
    <scope>NUCLEOTIDE SEQUENCE [LARGE SCALE GENOMIC DNA]</scope>
    <source>
        <strain evidence="4">cv. G240</strain>
        <tissue evidence="3">Leaf</tissue>
    </source>
</reference>
<comment type="caution">
    <text evidence="3">The sequence shown here is derived from an EMBL/GenBank/DDBJ whole genome shotgun (WGS) entry which is preliminary data.</text>
</comment>
<feature type="compositionally biased region" description="Basic and acidic residues" evidence="1">
    <location>
        <begin position="351"/>
        <end position="363"/>
    </location>
</feature>
<accession>A0A7J7G2I0</accession>